<comment type="similarity">
    <text evidence="2">Belongs to the FAD-dependent oxidoreductase family.</text>
</comment>
<comment type="cofactor">
    <cofactor evidence="1">
        <name>FAD</name>
        <dbReference type="ChEBI" id="CHEBI:57692"/>
    </cofactor>
</comment>
<dbReference type="InterPro" id="IPR036188">
    <property type="entry name" value="FAD/NAD-bd_sf"/>
</dbReference>
<proteinExistence type="inferred from homology"/>
<evidence type="ECO:0000256" key="3">
    <source>
        <dbReference type="ARBA" id="ARBA00022630"/>
    </source>
</evidence>
<dbReference type="GO" id="GO:0016491">
    <property type="term" value="F:oxidoreductase activity"/>
    <property type="evidence" value="ECO:0007669"/>
    <property type="project" value="InterPro"/>
</dbReference>
<dbReference type="PANTHER" id="PTHR43429">
    <property type="entry name" value="PYRIDINE NUCLEOTIDE-DISULFIDE OXIDOREDUCTASE DOMAIN-CONTAINING"/>
    <property type="match status" value="1"/>
</dbReference>
<reference evidence="7 8" key="2">
    <citation type="journal article" date="2017" name="Syst. Appl. Microbiol.">
        <title>Soybeans inoculated with root zone soils of Canadian native legumes harbour diverse and novel Bradyrhizobium spp. that possess agricultural potential.</title>
        <authorList>
            <person name="Bromfield E.S.P."/>
            <person name="Cloutier S."/>
            <person name="Tambong J.T."/>
            <person name="Tran Thi T.V."/>
        </authorList>
    </citation>
    <scope>NUCLEOTIDE SEQUENCE [LARGE SCALE GENOMIC DNA]</scope>
    <source>
        <strain evidence="7 8">OO99</strain>
    </source>
</reference>
<evidence type="ECO:0000256" key="1">
    <source>
        <dbReference type="ARBA" id="ARBA00001974"/>
    </source>
</evidence>
<feature type="domain" description="NADH-rubredoxin oxidoreductase C-terminal" evidence="6">
    <location>
        <begin position="328"/>
        <end position="395"/>
    </location>
</feature>
<gene>
    <name evidence="7" type="ORF">CIT37_39530</name>
</gene>
<name>A0A2U8PIM1_9BRAD</name>
<dbReference type="Gene3D" id="3.30.390.30">
    <property type="match status" value="1"/>
</dbReference>
<evidence type="ECO:0000259" key="5">
    <source>
        <dbReference type="Pfam" id="PF07992"/>
    </source>
</evidence>
<evidence type="ECO:0000256" key="4">
    <source>
        <dbReference type="ARBA" id="ARBA00022827"/>
    </source>
</evidence>
<dbReference type="Pfam" id="PF18267">
    <property type="entry name" value="Rubredoxin_C"/>
    <property type="match status" value="1"/>
</dbReference>
<feature type="domain" description="FAD/NAD(P)-binding" evidence="5">
    <location>
        <begin position="18"/>
        <end position="305"/>
    </location>
</feature>
<dbReference type="KEGG" id="bot:CIT37_39530"/>
<reference evidence="7 8" key="1">
    <citation type="journal article" date="2014" name="Int. J. Syst. Evol. Microbiol.">
        <title>Bradyrhizobium ottawaense sp. nov., a symbiotic nitrogen fixing bacterium from root nodules of soybeans in Canada.</title>
        <authorList>
            <person name="Yu X."/>
            <person name="Cloutier S."/>
            <person name="Tambong J.T."/>
            <person name="Bromfield E.S."/>
        </authorList>
    </citation>
    <scope>NUCLEOTIDE SEQUENCE [LARGE SCALE GENOMIC DNA]</scope>
    <source>
        <strain evidence="7 8">OO99</strain>
    </source>
</reference>
<accession>A0A2U8PIM1</accession>
<dbReference type="AlphaFoldDB" id="A0A2U8PIM1"/>
<dbReference type="PANTHER" id="PTHR43429:SF3">
    <property type="entry name" value="NITRITE REDUCTASE [NAD(P)H]"/>
    <property type="match status" value="1"/>
</dbReference>
<organism evidence="7 8">
    <name type="scientific">Bradyrhizobium ottawaense</name>
    <dbReference type="NCBI Taxonomy" id="931866"/>
    <lineage>
        <taxon>Bacteria</taxon>
        <taxon>Pseudomonadati</taxon>
        <taxon>Pseudomonadota</taxon>
        <taxon>Alphaproteobacteria</taxon>
        <taxon>Hyphomicrobiales</taxon>
        <taxon>Nitrobacteraceae</taxon>
        <taxon>Bradyrhizobium</taxon>
    </lineage>
</organism>
<keyword evidence="4" id="KW-0274">FAD</keyword>
<keyword evidence="3" id="KW-0285">Flavoprotein</keyword>
<dbReference type="SUPFAM" id="SSF51905">
    <property type="entry name" value="FAD/NAD(P)-binding domain"/>
    <property type="match status" value="1"/>
</dbReference>
<dbReference type="Gene3D" id="3.50.50.60">
    <property type="entry name" value="FAD/NAD(P)-binding domain"/>
    <property type="match status" value="2"/>
</dbReference>
<dbReference type="InterPro" id="IPR041575">
    <property type="entry name" value="Rubredoxin_C"/>
</dbReference>
<dbReference type="PRINTS" id="PR00368">
    <property type="entry name" value="FADPNR"/>
</dbReference>
<dbReference type="InterPro" id="IPR016156">
    <property type="entry name" value="FAD/NAD-linked_Rdtase_dimer_sf"/>
</dbReference>
<dbReference type="Proteomes" id="UP000215703">
    <property type="component" value="Chromosome"/>
</dbReference>
<dbReference type="InterPro" id="IPR050260">
    <property type="entry name" value="FAD-bd_OxRdtase"/>
</dbReference>
<evidence type="ECO:0000313" key="8">
    <source>
        <dbReference type="Proteomes" id="UP000215703"/>
    </source>
</evidence>
<evidence type="ECO:0000256" key="2">
    <source>
        <dbReference type="ARBA" id="ARBA00006442"/>
    </source>
</evidence>
<protein>
    <submittedName>
        <fullName evidence="7">NAD(P)/FAD-dependent oxidoreductase</fullName>
    </submittedName>
</protein>
<dbReference type="Pfam" id="PF07992">
    <property type="entry name" value="Pyr_redox_2"/>
    <property type="match status" value="1"/>
</dbReference>
<sequence>MARKRRPLNRRCLVSEPLVIVGNGMAAARLVDELAKTSLGRYAVAVIGEEPRLAYNRVLLSSVLAGETGSHEIELRPADWWRHRGVTVRYGYRVTEIDTGRRELKIEGEESMEYSKLVLATGSTPLRLNLPGADLAGVHTFRDTRDVDLLLTLAAAKKRVVVVGGGLLGLEAAYGLAKAGAPVTLLHLMDRLMERQLDGPAADLLKMLVERKGIRILLNASTARIHGDGHVEAVELADGSRIEADAVIFAAGIKPNVALAKDAGIAVNRGIVVNDLMQTASPDIFALGECAEHRGTCYGLVEPAYEQARVLARHLAGRPAAYQGSVVSTNLKVSGVSVFSAGDFMGGEGSESLVLTDRRRGTYKKLVIADGRLTGAVLIGDTVDALWYLELIRNRDKVAAIRTDMMFGRALARSSKAA</sequence>
<evidence type="ECO:0000259" key="6">
    <source>
        <dbReference type="Pfam" id="PF18267"/>
    </source>
</evidence>
<dbReference type="InterPro" id="IPR023753">
    <property type="entry name" value="FAD/NAD-binding_dom"/>
</dbReference>
<dbReference type="PRINTS" id="PR00411">
    <property type="entry name" value="PNDRDTASEI"/>
</dbReference>
<evidence type="ECO:0000313" key="7">
    <source>
        <dbReference type="EMBL" id="AWL97548.1"/>
    </source>
</evidence>
<dbReference type="EMBL" id="CP029425">
    <property type="protein sequence ID" value="AWL97548.1"/>
    <property type="molecule type" value="Genomic_DNA"/>
</dbReference>